<evidence type="ECO:0000259" key="3">
    <source>
        <dbReference type="Pfam" id="PF17490"/>
    </source>
</evidence>
<feature type="region of interest" description="Disordered" evidence="1">
    <location>
        <begin position="127"/>
        <end position="153"/>
    </location>
</feature>
<dbReference type="PANTHER" id="PTHR11505">
    <property type="entry name" value="L1 TRANSPOSABLE ELEMENT-RELATED"/>
    <property type="match status" value="1"/>
</dbReference>
<dbReference type="Gene3D" id="3.30.250.20">
    <property type="entry name" value="L1 transposable element, C-terminal domain"/>
    <property type="match status" value="1"/>
</dbReference>
<accession>A0A7J7YER0</accession>
<feature type="compositionally biased region" description="Basic residues" evidence="1">
    <location>
        <begin position="131"/>
        <end position="140"/>
    </location>
</feature>
<evidence type="ECO:0000313" key="4">
    <source>
        <dbReference type="EMBL" id="KAF6360116.1"/>
    </source>
</evidence>
<dbReference type="EMBL" id="JABWUV010000004">
    <property type="protein sequence ID" value="KAF6360116.1"/>
    <property type="molecule type" value="Genomic_DNA"/>
</dbReference>
<evidence type="ECO:0000256" key="1">
    <source>
        <dbReference type="SAM" id="MobiDB-lite"/>
    </source>
</evidence>
<feature type="compositionally biased region" description="Polar residues" evidence="1">
    <location>
        <begin position="141"/>
        <end position="150"/>
    </location>
</feature>
<comment type="caution">
    <text evidence="4">The sequence shown here is derived from an EMBL/GenBank/DDBJ whole genome shotgun (WGS) entry which is preliminary data.</text>
</comment>
<dbReference type="Proteomes" id="UP000527355">
    <property type="component" value="Unassembled WGS sequence"/>
</dbReference>
<feature type="domain" description="L1 transposable element dsRBD-like" evidence="3">
    <location>
        <begin position="66"/>
        <end position="111"/>
    </location>
</feature>
<proteinExistence type="predicted"/>
<evidence type="ECO:0000259" key="2">
    <source>
        <dbReference type="Pfam" id="PF02994"/>
    </source>
</evidence>
<feature type="domain" description="L1 transposable element RRM" evidence="2">
    <location>
        <begin position="12"/>
        <end position="62"/>
    </location>
</feature>
<sequence>MIWGRKKLYKYRVPSDMNPKRTTPRHIIITMADVNCKERILKAARERQRVTYKGFPIILSNDFSTETHQSKREWKEVYKVMQSKGLNPRILYPARLSIKIEGEIRGFTDKNKAKGAYHYQTSNARNDKGNAVKRRNKKASRNTGTKNRNGYKQVPFNNKLKHKQTNCPIQKILSG</sequence>
<dbReference type="AlphaFoldDB" id="A0A7J7YER0"/>
<dbReference type="Pfam" id="PF17490">
    <property type="entry name" value="Tnp_22_dsRBD"/>
    <property type="match status" value="1"/>
</dbReference>
<name>A0A7J7YER0_MYOMY</name>
<protein>
    <submittedName>
        <fullName evidence="4">Uncharacterized protein</fullName>
    </submittedName>
</protein>
<dbReference type="InterPro" id="IPR035300">
    <property type="entry name" value="L1_dsRBD"/>
</dbReference>
<dbReference type="InterPro" id="IPR043636">
    <property type="entry name" value="L1_RRM_dom"/>
</dbReference>
<dbReference type="Pfam" id="PF02994">
    <property type="entry name" value="Transposase_22"/>
    <property type="match status" value="1"/>
</dbReference>
<reference evidence="4 5" key="1">
    <citation type="journal article" date="2020" name="Nature">
        <title>Six reference-quality genomes reveal evolution of bat adaptations.</title>
        <authorList>
            <person name="Jebb D."/>
            <person name="Huang Z."/>
            <person name="Pippel M."/>
            <person name="Hughes G.M."/>
            <person name="Lavrichenko K."/>
            <person name="Devanna P."/>
            <person name="Winkler S."/>
            <person name="Jermiin L.S."/>
            <person name="Skirmuntt E.C."/>
            <person name="Katzourakis A."/>
            <person name="Burkitt-Gray L."/>
            <person name="Ray D.A."/>
            <person name="Sullivan K.A.M."/>
            <person name="Roscito J.G."/>
            <person name="Kirilenko B.M."/>
            <person name="Davalos L.M."/>
            <person name="Corthals A.P."/>
            <person name="Power M.L."/>
            <person name="Jones G."/>
            <person name="Ransome R.D."/>
            <person name="Dechmann D.K.N."/>
            <person name="Locatelli A.G."/>
            <person name="Puechmaille S.J."/>
            <person name="Fedrigo O."/>
            <person name="Jarvis E.D."/>
            <person name="Hiller M."/>
            <person name="Vernes S.C."/>
            <person name="Myers E.W."/>
            <person name="Teeling E.C."/>
        </authorList>
    </citation>
    <scope>NUCLEOTIDE SEQUENCE [LARGE SCALE GENOMIC DNA]</scope>
    <source>
        <strain evidence="4">MMyoMyo1</strain>
        <tissue evidence="4">Flight muscle</tissue>
    </source>
</reference>
<evidence type="ECO:0000313" key="5">
    <source>
        <dbReference type="Proteomes" id="UP000527355"/>
    </source>
</evidence>
<gene>
    <name evidence="4" type="ORF">mMyoMyo1_011074</name>
</gene>
<dbReference type="Gene3D" id="3.30.70.1820">
    <property type="entry name" value="L1 transposable element, RRM domain"/>
    <property type="match status" value="1"/>
</dbReference>
<keyword evidence="5" id="KW-1185">Reference proteome</keyword>
<dbReference type="InterPro" id="IPR004244">
    <property type="entry name" value="Transposase_22"/>
</dbReference>
<organism evidence="4 5">
    <name type="scientific">Myotis myotis</name>
    <name type="common">Greater mouse-eared bat</name>
    <name type="synonym">Vespertilio myotis</name>
    <dbReference type="NCBI Taxonomy" id="51298"/>
    <lineage>
        <taxon>Eukaryota</taxon>
        <taxon>Metazoa</taxon>
        <taxon>Chordata</taxon>
        <taxon>Craniata</taxon>
        <taxon>Vertebrata</taxon>
        <taxon>Euteleostomi</taxon>
        <taxon>Mammalia</taxon>
        <taxon>Eutheria</taxon>
        <taxon>Laurasiatheria</taxon>
        <taxon>Chiroptera</taxon>
        <taxon>Yangochiroptera</taxon>
        <taxon>Vespertilionidae</taxon>
        <taxon>Myotis</taxon>
    </lineage>
</organism>
<dbReference type="InterPro" id="IPR042566">
    <property type="entry name" value="L1_C"/>
</dbReference>